<accession>A0A1H3BK37</accession>
<sequence length="75" mass="8433">MSIHHHAQNAMSALTAAFAPLSCQIMALSRKGNFSFTLVNEHGIACHTERLYPDQYMGNERLQNVIERTRKAMTA</sequence>
<reference evidence="3" key="2">
    <citation type="submission" date="2016-10" db="EMBL/GenBank/DDBJ databases">
        <authorList>
            <person name="Varghese N."/>
            <person name="Submissions S."/>
        </authorList>
    </citation>
    <scope>NUCLEOTIDE SEQUENCE [LARGE SCALE GENOMIC DNA]</scope>
    <source>
        <strain evidence="3">NRRL B-59562</strain>
    </source>
</reference>
<name>A0A2W5D343_9PSED</name>
<evidence type="ECO:0000313" key="4">
    <source>
        <dbReference type="Proteomes" id="UP000249198"/>
    </source>
</evidence>
<evidence type="ECO:0000313" key="2">
    <source>
        <dbReference type="EMBL" id="SDX42322.1"/>
    </source>
</evidence>
<organism evidence="1 4">
    <name type="scientific">Pseudomonas kuykendallii</name>
    <dbReference type="NCBI Taxonomy" id="1007099"/>
    <lineage>
        <taxon>Bacteria</taxon>
        <taxon>Pseudomonadati</taxon>
        <taxon>Pseudomonadota</taxon>
        <taxon>Gammaproteobacteria</taxon>
        <taxon>Pseudomonadales</taxon>
        <taxon>Pseudomonadaceae</taxon>
        <taxon>Pseudomonas</taxon>
    </lineage>
</organism>
<dbReference type="OrthoDB" id="6958161at2"/>
<keyword evidence="3" id="KW-1185">Reference proteome</keyword>
<gene>
    <name evidence="1" type="ORF">DI599_03095</name>
    <name evidence="2" type="ORF">SAMN05216287_2875</name>
</gene>
<dbReference type="AlphaFoldDB" id="A0A2W5D343"/>
<reference evidence="2" key="1">
    <citation type="submission" date="2016-10" db="EMBL/GenBank/DDBJ databases">
        <authorList>
            <person name="de Groot N.N."/>
        </authorList>
    </citation>
    <scope>NUCLEOTIDE SEQUENCE [LARGE SCALE GENOMIC DNA]</scope>
    <source>
        <strain evidence="2">NRRL B-59562</strain>
    </source>
</reference>
<dbReference type="RefSeq" id="WP_090229479.1">
    <property type="nucleotide sequence ID" value="NZ_CAURGU010000006.1"/>
</dbReference>
<reference evidence="1 4" key="3">
    <citation type="submission" date="2017-08" db="EMBL/GenBank/DDBJ databases">
        <title>Infants hospitalized years apart are colonized by the same room-sourced microbial strains.</title>
        <authorList>
            <person name="Brooks B."/>
            <person name="Olm M.R."/>
            <person name="Firek B.A."/>
            <person name="Baker R."/>
            <person name="Thomas B.C."/>
            <person name="Morowitz M.J."/>
            <person name="Banfield J.F."/>
        </authorList>
    </citation>
    <scope>NUCLEOTIDE SEQUENCE [LARGE SCALE GENOMIC DNA]</scope>
    <source>
        <strain evidence="1">S2_009_000_R2_77</strain>
    </source>
</reference>
<dbReference type="EMBL" id="QFOH01000003">
    <property type="protein sequence ID" value="PZP26161.1"/>
    <property type="molecule type" value="Genomic_DNA"/>
</dbReference>
<proteinExistence type="predicted"/>
<dbReference type="EMBL" id="FNNU01000004">
    <property type="protein sequence ID" value="SDX42322.1"/>
    <property type="molecule type" value="Genomic_DNA"/>
</dbReference>
<dbReference type="Proteomes" id="UP000243778">
    <property type="component" value="Unassembled WGS sequence"/>
</dbReference>
<protein>
    <submittedName>
        <fullName evidence="1">Uncharacterized protein</fullName>
    </submittedName>
</protein>
<evidence type="ECO:0000313" key="1">
    <source>
        <dbReference type="EMBL" id="PZP26161.1"/>
    </source>
</evidence>
<accession>A0A2W5D343</accession>
<dbReference type="Proteomes" id="UP000249198">
    <property type="component" value="Unassembled WGS sequence"/>
</dbReference>
<evidence type="ECO:0000313" key="3">
    <source>
        <dbReference type="Proteomes" id="UP000243778"/>
    </source>
</evidence>